<organism evidence="1 2">
    <name type="scientific">Blautia wexlerae</name>
    <dbReference type="NCBI Taxonomy" id="418240"/>
    <lineage>
        <taxon>Bacteria</taxon>
        <taxon>Bacillati</taxon>
        <taxon>Bacillota</taxon>
        <taxon>Clostridia</taxon>
        <taxon>Lachnospirales</taxon>
        <taxon>Lachnospiraceae</taxon>
        <taxon>Blautia</taxon>
    </lineage>
</organism>
<proteinExistence type="predicted"/>
<gene>
    <name evidence="1" type="ORF">ERS852478_03570</name>
</gene>
<name>A0A174H5N5_9FIRM</name>
<protein>
    <submittedName>
        <fullName evidence="1">Uncharacterized protein</fullName>
    </submittedName>
</protein>
<reference evidence="1 2" key="1">
    <citation type="submission" date="2015-09" db="EMBL/GenBank/DDBJ databases">
        <authorList>
            <consortium name="Pathogen Informatics"/>
        </authorList>
    </citation>
    <scope>NUCLEOTIDE SEQUENCE [LARGE SCALE GENOMIC DNA]</scope>
    <source>
        <strain evidence="1 2">2789STDY5834863</strain>
    </source>
</reference>
<sequence>MMQGGKDMSKEEVLLESIRNYFHVRKGLFSLDIVLADGRKLERYI</sequence>
<evidence type="ECO:0000313" key="2">
    <source>
        <dbReference type="Proteomes" id="UP000095431"/>
    </source>
</evidence>
<accession>A0A174H5N5</accession>
<dbReference type="EMBL" id="CYZN01000038">
    <property type="protein sequence ID" value="CUO68360.1"/>
    <property type="molecule type" value="Genomic_DNA"/>
</dbReference>
<dbReference type="Proteomes" id="UP000095431">
    <property type="component" value="Unassembled WGS sequence"/>
</dbReference>
<dbReference type="AlphaFoldDB" id="A0A174H5N5"/>
<evidence type="ECO:0000313" key="1">
    <source>
        <dbReference type="EMBL" id="CUO68360.1"/>
    </source>
</evidence>